<feature type="transmembrane region" description="Helical" evidence="1">
    <location>
        <begin position="99"/>
        <end position="123"/>
    </location>
</feature>
<evidence type="ECO:0000313" key="2">
    <source>
        <dbReference type="EMBL" id="RXJ73027.1"/>
    </source>
</evidence>
<feature type="transmembrane region" description="Helical" evidence="1">
    <location>
        <begin position="67"/>
        <end position="87"/>
    </location>
</feature>
<sequence>MALGDFFTALLSFPISIFFVPFTVLALLMIIDQLFNVVDGLTSDLDLFDFDQIPGTGLLLPPILSKVPLTVALCVSFFLATVLSFYLSQFTGSALSGSLKLVLDIAMIPVIAYVSLALAAWLLKPLAPLFDKQKAFANVDFIGLRARVHSSKVCDEAGEVVVLHEGNEFLLDAARQGDTQLEYGDEVIIVSKDSTTSRYWVAKA</sequence>
<keyword evidence="3" id="KW-1185">Reference proteome</keyword>
<organism evidence="2 3">
    <name type="scientific">Veronia nyctiphanis</name>
    <dbReference type="NCBI Taxonomy" id="1278244"/>
    <lineage>
        <taxon>Bacteria</taxon>
        <taxon>Pseudomonadati</taxon>
        <taxon>Pseudomonadota</taxon>
        <taxon>Gammaproteobacteria</taxon>
        <taxon>Vibrionales</taxon>
        <taxon>Vibrionaceae</taxon>
        <taxon>Veronia</taxon>
    </lineage>
</organism>
<evidence type="ECO:0000313" key="3">
    <source>
        <dbReference type="Proteomes" id="UP000290287"/>
    </source>
</evidence>
<evidence type="ECO:0000256" key="1">
    <source>
        <dbReference type="SAM" id="Phobius"/>
    </source>
</evidence>
<keyword evidence="1" id="KW-1133">Transmembrane helix</keyword>
<accession>A0A4Q0YPQ7</accession>
<keyword evidence="1" id="KW-0812">Transmembrane</keyword>
<dbReference type="RefSeq" id="WP_129122470.1">
    <property type="nucleotide sequence ID" value="NZ_PEIB01000013.1"/>
</dbReference>
<feature type="transmembrane region" description="Helical" evidence="1">
    <location>
        <begin position="6"/>
        <end position="31"/>
    </location>
</feature>
<reference evidence="2 3" key="1">
    <citation type="submission" date="2017-10" db="EMBL/GenBank/DDBJ databases">
        <title>Nyctiphanis sp. nov., isolated from the stomach of the euphausiid Nyctiphanes simplex (Hansen, 1911) in the Gulf of California.</title>
        <authorList>
            <person name="Gomez-Gil B."/>
            <person name="Aguilar-Mendez M."/>
            <person name="Lopez-Cortes A."/>
            <person name="Gomez-Gutierrez J."/>
            <person name="Roque A."/>
            <person name="Lang E."/>
            <person name="Gonzalez-Castillo A."/>
        </authorList>
    </citation>
    <scope>NUCLEOTIDE SEQUENCE [LARGE SCALE GENOMIC DNA]</scope>
    <source>
        <strain evidence="2 3">CAIM 600</strain>
    </source>
</reference>
<dbReference type="OrthoDB" id="5827192at2"/>
<dbReference type="EMBL" id="PEIB01000013">
    <property type="protein sequence ID" value="RXJ73027.1"/>
    <property type="molecule type" value="Genomic_DNA"/>
</dbReference>
<keyword evidence="1" id="KW-0472">Membrane</keyword>
<comment type="caution">
    <text evidence="2">The sequence shown here is derived from an EMBL/GenBank/DDBJ whole genome shotgun (WGS) entry which is preliminary data.</text>
</comment>
<gene>
    <name evidence="2" type="ORF">CS022_12095</name>
</gene>
<dbReference type="AlphaFoldDB" id="A0A4Q0YPQ7"/>
<protein>
    <submittedName>
        <fullName evidence="2">DUF1449 domain-containing protein</fullName>
    </submittedName>
</protein>
<name>A0A4Q0YPQ7_9GAMM</name>
<dbReference type="Proteomes" id="UP000290287">
    <property type="component" value="Unassembled WGS sequence"/>
</dbReference>
<proteinExistence type="predicted"/>